<comment type="caution">
    <text evidence="2">The sequence shown here is derived from an EMBL/GenBank/DDBJ whole genome shotgun (WGS) entry which is preliminary data.</text>
</comment>
<evidence type="ECO:0000256" key="1">
    <source>
        <dbReference type="SAM" id="Phobius"/>
    </source>
</evidence>
<keyword evidence="1" id="KW-1133">Transmembrane helix</keyword>
<name>A0A4S3B122_9ENTE</name>
<dbReference type="OrthoDB" id="2229043at2"/>
<proteinExistence type="predicted"/>
<accession>A0A4S3B122</accession>
<dbReference type="AlphaFoldDB" id="A0A4S3B122"/>
<keyword evidence="1" id="KW-0812">Transmembrane</keyword>
<organism evidence="2 3">
    <name type="scientific">Vagococcus silagei</name>
    <dbReference type="NCBI Taxonomy" id="2508885"/>
    <lineage>
        <taxon>Bacteria</taxon>
        <taxon>Bacillati</taxon>
        <taxon>Bacillota</taxon>
        <taxon>Bacilli</taxon>
        <taxon>Lactobacillales</taxon>
        <taxon>Enterococcaceae</taxon>
        <taxon>Vagococcus</taxon>
    </lineage>
</organism>
<gene>
    <name evidence="2" type="ORF">ESZ54_07390</name>
</gene>
<protein>
    <submittedName>
        <fullName evidence="2">FeoB-associated Cys-rich membrane protein</fullName>
    </submittedName>
</protein>
<sequence length="52" mass="5838">MLGTIILSILIFGFVAWIIYKYAIKKESTCDCSSVDCPISKSNQKKKTKDHA</sequence>
<dbReference type="EMBL" id="SDGV01000017">
    <property type="protein sequence ID" value="THB60784.1"/>
    <property type="molecule type" value="Genomic_DNA"/>
</dbReference>
<evidence type="ECO:0000313" key="2">
    <source>
        <dbReference type="EMBL" id="THB60784.1"/>
    </source>
</evidence>
<feature type="transmembrane region" description="Helical" evidence="1">
    <location>
        <begin position="6"/>
        <end position="24"/>
    </location>
</feature>
<keyword evidence="1" id="KW-0472">Membrane</keyword>
<evidence type="ECO:0000313" key="3">
    <source>
        <dbReference type="Proteomes" id="UP000310506"/>
    </source>
</evidence>
<reference evidence="2 3" key="1">
    <citation type="submission" date="2019-01" db="EMBL/GenBank/DDBJ databases">
        <title>Vagococcus silagei sp. nov. isolated from brewer's grain.</title>
        <authorList>
            <person name="Guu J.-R."/>
        </authorList>
    </citation>
    <scope>NUCLEOTIDE SEQUENCE [LARGE SCALE GENOMIC DNA]</scope>
    <source>
        <strain evidence="2 3">2B-2</strain>
    </source>
</reference>
<keyword evidence="3" id="KW-1185">Reference proteome</keyword>
<dbReference type="Proteomes" id="UP000310506">
    <property type="component" value="Unassembled WGS sequence"/>
</dbReference>